<feature type="domain" description="Alginate export" evidence="2">
    <location>
        <begin position="60"/>
        <end position="439"/>
    </location>
</feature>
<dbReference type="Gene3D" id="2.40.160.100">
    <property type="match status" value="1"/>
</dbReference>
<dbReference type="RefSeq" id="WP_121374478.1">
    <property type="nucleotide sequence ID" value="NZ_RBLC01000001.1"/>
</dbReference>
<feature type="chain" id="PRO_5019763980" evidence="1">
    <location>
        <begin position="22"/>
        <end position="455"/>
    </location>
</feature>
<sequence length="455" mass="51651">MNRIVYLLLTFGLAASMTAQTQADFKPLRYDDNFSYLEEDTLPSTYEKIKYLPLGNKKHYLSVGGEIREQYIYTKNNGWGDLSDAPDGYLLSRYLLHADLKSGRFRTFIQLQSSLAYGIDNPSPVDHNTLDLHQAFIEAVVLSDEKSKLNIRAGRQELLYGSQRLIGVREGPNSRIAMDAAKLLYKQDQFQSDLFYAHPVANKPGTFNDPFNEKALLWGSYTVINNLKFLNNIDLYYLGVWKKRAEYDAASGEEIRHSLGFRVWKNSNRWKYDIEAVYQFGKLSQATVSAWTLSSNISYKATSLKFKPVFGLKSEIISGDKTSNDNKIQTFNPLYPRGAYFGLVALIGPANLFDIHPSLELEISNSWNLGIDYDLFWRWSTNDGLYAPNMQLLYSGQNTTKSFIGSQLAATIDYTPSPFLSLTLEGAWFDSGAFLKEAGAGKDYFYSAFTARIRF</sequence>
<comment type="caution">
    <text evidence="3">The sequence shown here is derived from an EMBL/GenBank/DDBJ whole genome shotgun (WGS) entry which is preliminary data.</text>
</comment>
<dbReference type="InterPro" id="IPR025388">
    <property type="entry name" value="Alginate_export_dom"/>
</dbReference>
<dbReference type="InterPro" id="IPR053728">
    <property type="entry name" value="Alginate_Permeability_Chnl"/>
</dbReference>
<dbReference type="Proteomes" id="UP000277579">
    <property type="component" value="Unassembled WGS sequence"/>
</dbReference>
<evidence type="ECO:0000259" key="2">
    <source>
        <dbReference type="Pfam" id="PF13372"/>
    </source>
</evidence>
<evidence type="ECO:0000256" key="1">
    <source>
        <dbReference type="SAM" id="SignalP"/>
    </source>
</evidence>
<gene>
    <name evidence="3" type="ORF">CLV94_0067</name>
</gene>
<dbReference type="Pfam" id="PF13372">
    <property type="entry name" value="Alginate_exp"/>
    <property type="match status" value="1"/>
</dbReference>
<name>A0A495MGB2_9FLAO</name>
<evidence type="ECO:0000313" key="4">
    <source>
        <dbReference type="Proteomes" id="UP000277579"/>
    </source>
</evidence>
<protein>
    <submittedName>
        <fullName evidence="3">Alginate export protein</fullName>
    </submittedName>
</protein>
<feature type="signal peptide" evidence="1">
    <location>
        <begin position="1"/>
        <end position="21"/>
    </location>
</feature>
<dbReference type="AlphaFoldDB" id="A0A495MGB2"/>
<evidence type="ECO:0000313" key="3">
    <source>
        <dbReference type="EMBL" id="RKS25037.1"/>
    </source>
</evidence>
<reference evidence="3 4" key="1">
    <citation type="submission" date="2018-10" db="EMBL/GenBank/DDBJ databases">
        <title>Genomic Encyclopedia of Archaeal and Bacterial Type Strains, Phase II (KMG-II): from individual species to whole genera.</title>
        <authorList>
            <person name="Goeker M."/>
        </authorList>
    </citation>
    <scope>NUCLEOTIDE SEQUENCE [LARGE SCALE GENOMIC DNA]</scope>
    <source>
        <strain evidence="3 4">DSM 29537</strain>
    </source>
</reference>
<keyword evidence="1" id="KW-0732">Signal</keyword>
<proteinExistence type="predicted"/>
<dbReference type="OrthoDB" id="311329at2"/>
<accession>A0A495MGB2</accession>
<organism evidence="3 4">
    <name type="scientific">Flavobacterium endophyticum</name>
    <dbReference type="NCBI Taxonomy" id="1540163"/>
    <lineage>
        <taxon>Bacteria</taxon>
        <taxon>Pseudomonadati</taxon>
        <taxon>Bacteroidota</taxon>
        <taxon>Flavobacteriia</taxon>
        <taxon>Flavobacteriales</taxon>
        <taxon>Flavobacteriaceae</taxon>
        <taxon>Flavobacterium</taxon>
    </lineage>
</organism>
<dbReference type="EMBL" id="RBLC01000001">
    <property type="protein sequence ID" value="RKS25037.1"/>
    <property type="molecule type" value="Genomic_DNA"/>
</dbReference>
<keyword evidence="4" id="KW-1185">Reference proteome</keyword>